<name>A0A1T4KLG9_9BACT</name>
<dbReference type="EMBL" id="FUWZ01000001">
    <property type="protein sequence ID" value="SJZ43218.1"/>
    <property type="molecule type" value="Genomic_DNA"/>
</dbReference>
<evidence type="ECO:0008006" key="3">
    <source>
        <dbReference type="Google" id="ProtNLM"/>
    </source>
</evidence>
<proteinExistence type="predicted"/>
<dbReference type="InterPro" id="IPR010662">
    <property type="entry name" value="RBBP9/YdeN"/>
</dbReference>
<dbReference type="Gene3D" id="3.40.50.1820">
    <property type="entry name" value="alpha/beta hydrolase"/>
    <property type="match status" value="1"/>
</dbReference>
<organism evidence="1 2">
    <name type="scientific">Chitinophaga eiseniae</name>
    <dbReference type="NCBI Taxonomy" id="634771"/>
    <lineage>
        <taxon>Bacteria</taxon>
        <taxon>Pseudomonadati</taxon>
        <taxon>Bacteroidota</taxon>
        <taxon>Chitinophagia</taxon>
        <taxon>Chitinophagales</taxon>
        <taxon>Chitinophagaceae</taxon>
        <taxon>Chitinophaga</taxon>
    </lineage>
</organism>
<dbReference type="OrthoDB" id="9804993at2"/>
<keyword evidence="2" id="KW-1185">Reference proteome</keyword>
<dbReference type="RefSeq" id="WP_078666919.1">
    <property type="nucleotide sequence ID" value="NZ_FUWZ01000001.1"/>
</dbReference>
<evidence type="ECO:0000313" key="1">
    <source>
        <dbReference type="EMBL" id="SJZ43218.1"/>
    </source>
</evidence>
<dbReference type="STRING" id="634771.SAMN04488128_101196"/>
<dbReference type="PANTHER" id="PTHR15394:SF3">
    <property type="entry name" value="SERINE HYDROLASE RBBP9"/>
    <property type="match status" value="1"/>
</dbReference>
<gene>
    <name evidence="1" type="ORF">SAMN04488128_101196</name>
</gene>
<protein>
    <recommendedName>
        <fullName evidence="3">Alpha/beta hydrolase family protein</fullName>
    </recommendedName>
</protein>
<dbReference type="SUPFAM" id="SSF53474">
    <property type="entry name" value="alpha/beta-Hydrolases"/>
    <property type="match status" value="1"/>
</dbReference>
<evidence type="ECO:0000313" key="2">
    <source>
        <dbReference type="Proteomes" id="UP000190367"/>
    </source>
</evidence>
<sequence length="180" mass="20267">MQVIFIQGAGEGAYEWDQPLVQSLQQQLQAGISFHYPPMPQEEAPGYQLWKTAILQELEAGEAPLVLIGHSLGGSVLLKLLSEEKVQKKIRALFLVSVPFWGEAEWQSPEFMLKDDFAKRLPAIDPVFIYHAEDDEVVDFAHHQRYAASLPRAVVRTFRQGGHEMVAAAKTLSDDINQLR</sequence>
<accession>A0A1T4KLG9</accession>
<dbReference type="AlphaFoldDB" id="A0A1T4KLG9"/>
<dbReference type="InterPro" id="IPR029058">
    <property type="entry name" value="AB_hydrolase_fold"/>
</dbReference>
<dbReference type="Pfam" id="PF06821">
    <property type="entry name" value="Ser_hydrolase"/>
    <property type="match status" value="1"/>
</dbReference>
<dbReference type="PANTHER" id="PTHR15394">
    <property type="entry name" value="SERINE HYDROLASE RBBP9"/>
    <property type="match status" value="1"/>
</dbReference>
<dbReference type="GO" id="GO:0016787">
    <property type="term" value="F:hydrolase activity"/>
    <property type="evidence" value="ECO:0007669"/>
    <property type="project" value="InterPro"/>
</dbReference>
<dbReference type="Proteomes" id="UP000190367">
    <property type="component" value="Unassembled WGS sequence"/>
</dbReference>
<reference evidence="2" key="1">
    <citation type="submission" date="2017-02" db="EMBL/GenBank/DDBJ databases">
        <authorList>
            <person name="Varghese N."/>
            <person name="Submissions S."/>
        </authorList>
    </citation>
    <scope>NUCLEOTIDE SEQUENCE [LARGE SCALE GENOMIC DNA]</scope>
    <source>
        <strain evidence="2">DSM 22224</strain>
    </source>
</reference>